<dbReference type="FunFam" id="3.30.160.60:FF:000126">
    <property type="entry name" value="Mds1 and evi1 complex locus protein"/>
    <property type="match status" value="1"/>
</dbReference>
<dbReference type="PROSITE" id="PS50157">
    <property type="entry name" value="ZINC_FINGER_C2H2_2"/>
    <property type="match status" value="6"/>
</dbReference>
<evidence type="ECO:0000259" key="7">
    <source>
        <dbReference type="PROSITE" id="PS50157"/>
    </source>
</evidence>
<dbReference type="SUPFAM" id="SSF57667">
    <property type="entry name" value="beta-beta-alpha zinc fingers"/>
    <property type="match status" value="4"/>
</dbReference>
<feature type="compositionally biased region" description="Low complexity" evidence="6">
    <location>
        <begin position="311"/>
        <end position="334"/>
    </location>
</feature>
<evidence type="ECO:0000256" key="5">
    <source>
        <dbReference type="PROSITE-ProRule" id="PRU00042"/>
    </source>
</evidence>
<evidence type="ECO:0000256" key="1">
    <source>
        <dbReference type="ARBA" id="ARBA00022723"/>
    </source>
</evidence>
<dbReference type="FunFam" id="3.30.160.60:FF:000112">
    <property type="entry name" value="Mds1 and evi1 complex locus protein"/>
    <property type="match status" value="1"/>
</dbReference>
<accession>A0A8S2DG02</accession>
<keyword evidence="1" id="KW-0479">Metal-binding</keyword>
<dbReference type="PROSITE" id="PS00028">
    <property type="entry name" value="ZINC_FINGER_C2H2_1"/>
    <property type="match status" value="5"/>
</dbReference>
<dbReference type="Gene3D" id="3.30.160.60">
    <property type="entry name" value="Classic Zinc Finger"/>
    <property type="match status" value="5"/>
</dbReference>
<feature type="domain" description="C2H2-type" evidence="7">
    <location>
        <begin position="51"/>
        <end position="78"/>
    </location>
</feature>
<name>A0A8S2DG02_9BILA</name>
<dbReference type="SMART" id="SM00355">
    <property type="entry name" value="ZnF_C2H2"/>
    <property type="match status" value="6"/>
</dbReference>
<dbReference type="FunFam" id="3.30.160.60:FF:000159">
    <property type="entry name" value="Mds1 and evi1 complex locus protein"/>
    <property type="match status" value="1"/>
</dbReference>
<dbReference type="InterPro" id="IPR013087">
    <property type="entry name" value="Znf_C2H2_type"/>
</dbReference>
<dbReference type="EMBL" id="CAJNOK010004222">
    <property type="protein sequence ID" value="CAF0930104.1"/>
    <property type="molecule type" value="Genomic_DNA"/>
</dbReference>
<sequence length="667" mass="75882">MLTVSIYPHQHFEELRKERDETIWNANKVSSYNALSRHCSSSGSESENRHHPCTECGKTFATSSGLKQHMHIHSSVKPFQCEVCFKAYTQFSNLCRHKRMHADCRTQVKCRFCGQTFSNSAALNKHRRFCGDVSSYPNETQKSSLLNKEQLNNWLWNSSNLPYSLMPYLPRFATFTPVAPNTCTTIPYFNTFLTNNNTHSSPLSSSSSITTSDETMKTKYNKNNNGYCSIKTNLTQNNVIDDIRSTTNSPEMQLKDTVLSTKVNNHYPTSIKRTLEIEDNDDGPLDLSVKKSKMFYLKNNHMKEHHQRHVSSSPSPSKSPSPALNTKSITSHSSSIEETKLETDINQIIRSRHNTDASSCRSVSTSEQRRNPITVSKYNVESLLNKKCTTSSCENDKIKSISPKSPLSTTPIINTTTSSSPLNLEVLKRIYHANNVFSNPTTSTVAAAAFSQLTLSRNLSMNYDSWQSNTLNKLNYLNTRTNKDKYTCQYCGKVFPRSANLTRHLRTHTGEQPYRCKYCERSFSISSNLQRHIRNIHNREKPFLCTLCDRRFAQQTNLERHLKKHENGLPFDSCSGEEDNEMPSMITTNGNGSLSNHHVELYEQHTLNSEPSSTRRSSSLSLSDEDCSRTEEEEDVVGNHGRESRYLDGITTIENDEREAEHDISSN</sequence>
<keyword evidence="4" id="KW-0862">Zinc</keyword>
<feature type="domain" description="C2H2-type" evidence="7">
    <location>
        <begin position="543"/>
        <end position="570"/>
    </location>
</feature>
<organism evidence="8 10">
    <name type="scientific">Didymodactylos carnosus</name>
    <dbReference type="NCBI Taxonomy" id="1234261"/>
    <lineage>
        <taxon>Eukaryota</taxon>
        <taxon>Metazoa</taxon>
        <taxon>Spiralia</taxon>
        <taxon>Gnathifera</taxon>
        <taxon>Rotifera</taxon>
        <taxon>Eurotatoria</taxon>
        <taxon>Bdelloidea</taxon>
        <taxon>Philodinida</taxon>
        <taxon>Philodinidae</taxon>
        <taxon>Didymodactylos</taxon>
    </lineage>
</organism>
<evidence type="ECO:0000313" key="8">
    <source>
        <dbReference type="EMBL" id="CAF0930104.1"/>
    </source>
</evidence>
<dbReference type="EMBL" id="CAJOBA010004225">
    <property type="protein sequence ID" value="CAF3706827.1"/>
    <property type="molecule type" value="Genomic_DNA"/>
</dbReference>
<feature type="domain" description="C2H2-type" evidence="7">
    <location>
        <begin position="486"/>
        <end position="513"/>
    </location>
</feature>
<feature type="domain" description="C2H2-type" evidence="7">
    <location>
        <begin position="514"/>
        <end position="542"/>
    </location>
</feature>
<dbReference type="PANTHER" id="PTHR24379:SF121">
    <property type="entry name" value="C2H2-TYPE DOMAIN-CONTAINING PROTEIN"/>
    <property type="match status" value="1"/>
</dbReference>
<dbReference type="FunFam" id="3.30.160.60:FF:000538">
    <property type="entry name" value="zinc finger protein 853"/>
    <property type="match status" value="1"/>
</dbReference>
<dbReference type="Pfam" id="PF00096">
    <property type="entry name" value="zf-C2H2"/>
    <property type="match status" value="6"/>
</dbReference>
<dbReference type="AlphaFoldDB" id="A0A8S2DG02"/>
<evidence type="ECO:0000256" key="6">
    <source>
        <dbReference type="SAM" id="MobiDB-lite"/>
    </source>
</evidence>
<keyword evidence="3 5" id="KW-0863">Zinc-finger</keyword>
<feature type="region of interest" description="Disordered" evidence="6">
    <location>
        <begin position="606"/>
        <end position="667"/>
    </location>
</feature>
<feature type="compositionally biased region" description="Low complexity" evidence="6">
    <location>
        <begin position="609"/>
        <end position="622"/>
    </location>
</feature>
<keyword evidence="2" id="KW-0677">Repeat</keyword>
<dbReference type="PANTHER" id="PTHR24379">
    <property type="entry name" value="KRAB AND ZINC FINGER DOMAIN-CONTAINING"/>
    <property type="match status" value="1"/>
</dbReference>
<evidence type="ECO:0000256" key="4">
    <source>
        <dbReference type="ARBA" id="ARBA00022833"/>
    </source>
</evidence>
<gene>
    <name evidence="8" type="ORF">OVA965_LOCUS11101</name>
    <name evidence="9" type="ORF">TMI583_LOCUS11098</name>
</gene>
<dbReference type="GO" id="GO:0008270">
    <property type="term" value="F:zinc ion binding"/>
    <property type="evidence" value="ECO:0007669"/>
    <property type="project" value="UniProtKB-KW"/>
</dbReference>
<dbReference type="Proteomes" id="UP000682733">
    <property type="component" value="Unassembled WGS sequence"/>
</dbReference>
<comment type="caution">
    <text evidence="8">The sequence shown here is derived from an EMBL/GenBank/DDBJ whole genome shotgun (WGS) entry which is preliminary data.</text>
</comment>
<reference evidence="8" key="1">
    <citation type="submission" date="2021-02" db="EMBL/GenBank/DDBJ databases">
        <authorList>
            <person name="Nowell W R."/>
        </authorList>
    </citation>
    <scope>NUCLEOTIDE SEQUENCE</scope>
</reference>
<feature type="domain" description="C2H2-type" evidence="7">
    <location>
        <begin position="108"/>
        <end position="137"/>
    </location>
</feature>
<protein>
    <recommendedName>
        <fullName evidence="7">C2H2-type domain-containing protein</fullName>
    </recommendedName>
</protein>
<evidence type="ECO:0000313" key="10">
    <source>
        <dbReference type="Proteomes" id="UP000677228"/>
    </source>
</evidence>
<evidence type="ECO:0000256" key="3">
    <source>
        <dbReference type="ARBA" id="ARBA00022771"/>
    </source>
</evidence>
<proteinExistence type="predicted"/>
<dbReference type="Proteomes" id="UP000677228">
    <property type="component" value="Unassembled WGS sequence"/>
</dbReference>
<feature type="region of interest" description="Disordered" evidence="6">
    <location>
        <begin position="303"/>
        <end position="344"/>
    </location>
</feature>
<feature type="domain" description="C2H2-type" evidence="7">
    <location>
        <begin position="79"/>
        <end position="106"/>
    </location>
</feature>
<evidence type="ECO:0000313" key="9">
    <source>
        <dbReference type="EMBL" id="CAF3706827.1"/>
    </source>
</evidence>
<dbReference type="FunFam" id="3.30.160.60:FF:000446">
    <property type="entry name" value="Zinc finger protein"/>
    <property type="match status" value="1"/>
</dbReference>
<evidence type="ECO:0000256" key="2">
    <source>
        <dbReference type="ARBA" id="ARBA00022737"/>
    </source>
</evidence>
<dbReference type="InterPro" id="IPR036236">
    <property type="entry name" value="Znf_C2H2_sf"/>
</dbReference>